<sequence length="661" mass="76735">MQAQNLHLPLVPNVLVGNGILEALASQDGASLESRGLEAGASRRWIPKLELGNQRNMFAYGVRSILRVWLRLRRAMHSFAVCGNEKMPTKTNNLLTLPVDIGKAIIEARAVIACPLLGTDRFVDFCRKRDLSIDRTRLVRLECLGLFAPVFRVRTPEKDTPLFHIPIRENNNWFDKGWAWDTTGIPPDYEIPNHENREEEGYYSIFQIDWLDLILREMTLSVQLDNYLDSNKKESIDWQKNGVRWMQHAEALLESSRTHEYRRSLALLCQFISNRYYPKTQTDQRTIRTGGRFFSDRWININVPLDWDWHEEVRNWDPCIAERQFDLTPEKLRHAFEGLAVAQESCDPVARWYPLVQFISINEREKLKGAALRAETLRAGAHMLRFLHKDLYGEKLPHPNEVARTIIHHIPELEIRQDTRRYLEFVTNCFAVNPQPKLVLFVEGESEDAAVKKFFEGYWGVHPGGLGIEIIVLGGVGTATGTKREDRFRAIVRLIDYLHHHQTVTFLVLDNENNANKLKKLAQRKSKHIDQRYVTRPEYIHIWEKSFEFDNFSCDEIATAMNQLAQDRAHFSSVEVGDCKKAENPGRELEELYRKQANYELPKVRLNEILIEYILSDSLHRKIEDRPIIQVLRQVADLAGRNPFPTSNESWEFNQSCGIFG</sequence>
<protein>
    <submittedName>
        <fullName evidence="1">Uncharacterized protein</fullName>
    </submittedName>
</protein>
<evidence type="ECO:0000313" key="2">
    <source>
        <dbReference type="EMBL" id="VFK75392.1"/>
    </source>
</evidence>
<proteinExistence type="predicted"/>
<gene>
    <name evidence="2" type="ORF">BECKMB1821H_GA0114242_102126</name>
    <name evidence="1" type="ORF">BECKMB1821I_GA0114274_102125</name>
</gene>
<evidence type="ECO:0000313" key="1">
    <source>
        <dbReference type="EMBL" id="VFK31210.1"/>
    </source>
</evidence>
<reference evidence="1" key="1">
    <citation type="submission" date="2019-02" db="EMBL/GenBank/DDBJ databases">
        <authorList>
            <person name="Gruber-Vodicka R. H."/>
            <person name="Seah K. B. B."/>
        </authorList>
    </citation>
    <scope>NUCLEOTIDE SEQUENCE</scope>
    <source>
        <strain evidence="2">BECK_BZ198</strain>
        <strain evidence="1">BECK_BZ199</strain>
    </source>
</reference>
<dbReference type="AlphaFoldDB" id="A0A450XPB9"/>
<dbReference type="EMBL" id="CAADGH010000021">
    <property type="protein sequence ID" value="VFK75392.1"/>
    <property type="molecule type" value="Genomic_DNA"/>
</dbReference>
<name>A0A450XPB9_9GAMM</name>
<organism evidence="1">
    <name type="scientific">Candidatus Kentrum sp. MB</name>
    <dbReference type="NCBI Taxonomy" id="2138164"/>
    <lineage>
        <taxon>Bacteria</taxon>
        <taxon>Pseudomonadati</taxon>
        <taxon>Pseudomonadota</taxon>
        <taxon>Gammaproteobacteria</taxon>
        <taxon>Candidatus Kentrum</taxon>
    </lineage>
</organism>
<dbReference type="EMBL" id="CAADFQ010000021">
    <property type="protein sequence ID" value="VFK31210.1"/>
    <property type="molecule type" value="Genomic_DNA"/>
</dbReference>
<accession>A0A450XPB9</accession>